<reference evidence="2 3" key="1">
    <citation type="submission" date="2012-11" db="EMBL/GenBank/DDBJ databases">
        <authorList>
            <person name="Huguet-Tapia J.C."/>
            <person name="Durkin A.S."/>
            <person name="Pettis G.S."/>
            <person name="Badger J.H."/>
        </authorList>
    </citation>
    <scope>NUCLEOTIDE SEQUENCE [LARGE SCALE GENOMIC DNA]</scope>
    <source>
        <strain evidence="2 3">91-03</strain>
    </source>
</reference>
<name>L1KVR1_9ACTN</name>
<gene>
    <name evidence="2" type="ORF">STRIP9103_03045</name>
</gene>
<organism evidence="2 3">
    <name type="scientific">Streptomyces ipomoeae 91-03</name>
    <dbReference type="NCBI Taxonomy" id="698759"/>
    <lineage>
        <taxon>Bacteria</taxon>
        <taxon>Bacillati</taxon>
        <taxon>Actinomycetota</taxon>
        <taxon>Actinomycetes</taxon>
        <taxon>Kitasatosporales</taxon>
        <taxon>Streptomycetaceae</taxon>
        <taxon>Streptomyces</taxon>
    </lineage>
</organism>
<dbReference type="EMBL" id="AEJC01000356">
    <property type="protein sequence ID" value="EKX64712.1"/>
    <property type="molecule type" value="Genomic_DNA"/>
</dbReference>
<keyword evidence="3" id="KW-1185">Reference proteome</keyword>
<evidence type="ECO:0000256" key="1">
    <source>
        <dbReference type="SAM" id="MobiDB-lite"/>
    </source>
</evidence>
<evidence type="ECO:0000313" key="2">
    <source>
        <dbReference type="EMBL" id="EKX64712.1"/>
    </source>
</evidence>
<comment type="caution">
    <text evidence="2">The sequence shown here is derived from an EMBL/GenBank/DDBJ whole genome shotgun (WGS) entry which is preliminary data.</text>
</comment>
<dbReference type="AlphaFoldDB" id="L1KVR1"/>
<protein>
    <submittedName>
        <fullName evidence="2">Uncharacterized protein</fullName>
    </submittedName>
</protein>
<dbReference type="PATRIC" id="fig|698759.3.peg.4638"/>
<dbReference type="Proteomes" id="UP000010411">
    <property type="component" value="Unassembled WGS sequence"/>
</dbReference>
<accession>L1KVR1</accession>
<evidence type="ECO:0000313" key="3">
    <source>
        <dbReference type="Proteomes" id="UP000010411"/>
    </source>
</evidence>
<sequence length="94" mass="10594">MRYRAPVGSGARGADVHRPGVRGAFVRGAGVRGPFVPGVGVRIARKRLRAPLKLLRTTRIRLRTRNRARRRRRRIRSTGRGLPLRRNGPHYAAP</sequence>
<proteinExistence type="predicted"/>
<feature type="compositionally biased region" description="Basic residues" evidence="1">
    <location>
        <begin position="65"/>
        <end position="77"/>
    </location>
</feature>
<feature type="region of interest" description="Disordered" evidence="1">
    <location>
        <begin position="65"/>
        <end position="94"/>
    </location>
</feature>